<protein>
    <submittedName>
        <fullName evidence="1">Uncharacterized protein</fullName>
    </submittedName>
</protein>
<reference evidence="1" key="2">
    <citation type="journal article" date="2022" name="New Phytol.">
        <title>Evolutionary transition to the ectomycorrhizal habit in the genomes of a hyperdiverse lineage of mushroom-forming fungi.</title>
        <authorList>
            <person name="Looney B."/>
            <person name="Miyauchi S."/>
            <person name="Morin E."/>
            <person name="Drula E."/>
            <person name="Courty P.E."/>
            <person name="Kohler A."/>
            <person name="Kuo A."/>
            <person name="LaButti K."/>
            <person name="Pangilinan J."/>
            <person name="Lipzen A."/>
            <person name="Riley R."/>
            <person name="Andreopoulos W."/>
            <person name="He G."/>
            <person name="Johnson J."/>
            <person name="Nolan M."/>
            <person name="Tritt A."/>
            <person name="Barry K.W."/>
            <person name="Grigoriev I.V."/>
            <person name="Nagy L.G."/>
            <person name="Hibbett D."/>
            <person name="Henrissat B."/>
            <person name="Matheny P.B."/>
            <person name="Labbe J."/>
            <person name="Martin F.M."/>
        </authorList>
    </citation>
    <scope>NUCLEOTIDE SEQUENCE</scope>
    <source>
        <strain evidence="1">FP105234-sp</strain>
    </source>
</reference>
<comment type="caution">
    <text evidence="1">The sequence shown here is derived from an EMBL/GenBank/DDBJ whole genome shotgun (WGS) entry which is preliminary data.</text>
</comment>
<accession>A0ACB8RQT0</accession>
<name>A0ACB8RQT0_9AGAM</name>
<sequence>MNFLRNLLSASAAPLPAETVFPEENLLLNVPQGDGYFLTRPGALLKAGRYKVIRKLGRGSSSSTFLVEDLSPKHGLEYFAVKVLSVSSTIALREGIIQELDVLQVVKDGPWGPGHINPALPILLDHFALQGPHGVHYCFVTWTSCSDVGAFRATAPTGSLSVYIVKPIICATVDAVRFLHTRDIIHAGMWLLSVLTPTSSWLTAV</sequence>
<evidence type="ECO:0000313" key="1">
    <source>
        <dbReference type="EMBL" id="KAI0046147.1"/>
    </source>
</evidence>
<gene>
    <name evidence="1" type="ORF">FA95DRAFT_1679983</name>
</gene>
<reference evidence="1" key="1">
    <citation type="submission" date="2021-02" db="EMBL/GenBank/DDBJ databases">
        <authorList>
            <consortium name="DOE Joint Genome Institute"/>
            <person name="Ahrendt S."/>
            <person name="Looney B.P."/>
            <person name="Miyauchi S."/>
            <person name="Morin E."/>
            <person name="Drula E."/>
            <person name="Courty P.E."/>
            <person name="Chicoki N."/>
            <person name="Fauchery L."/>
            <person name="Kohler A."/>
            <person name="Kuo A."/>
            <person name="Labutti K."/>
            <person name="Pangilinan J."/>
            <person name="Lipzen A."/>
            <person name="Riley R."/>
            <person name="Andreopoulos W."/>
            <person name="He G."/>
            <person name="Johnson J."/>
            <person name="Barry K.W."/>
            <person name="Grigoriev I.V."/>
            <person name="Nagy L."/>
            <person name="Hibbett D."/>
            <person name="Henrissat B."/>
            <person name="Matheny P.B."/>
            <person name="Labbe J."/>
            <person name="Martin F."/>
        </authorList>
    </citation>
    <scope>NUCLEOTIDE SEQUENCE</scope>
    <source>
        <strain evidence="1">FP105234-sp</strain>
    </source>
</reference>
<evidence type="ECO:0000313" key="2">
    <source>
        <dbReference type="Proteomes" id="UP000814033"/>
    </source>
</evidence>
<keyword evidence="2" id="KW-1185">Reference proteome</keyword>
<proteinExistence type="predicted"/>
<dbReference type="Proteomes" id="UP000814033">
    <property type="component" value="Unassembled WGS sequence"/>
</dbReference>
<organism evidence="1 2">
    <name type="scientific">Auriscalpium vulgare</name>
    <dbReference type="NCBI Taxonomy" id="40419"/>
    <lineage>
        <taxon>Eukaryota</taxon>
        <taxon>Fungi</taxon>
        <taxon>Dikarya</taxon>
        <taxon>Basidiomycota</taxon>
        <taxon>Agaricomycotina</taxon>
        <taxon>Agaricomycetes</taxon>
        <taxon>Russulales</taxon>
        <taxon>Auriscalpiaceae</taxon>
        <taxon>Auriscalpium</taxon>
    </lineage>
</organism>
<dbReference type="EMBL" id="MU275933">
    <property type="protein sequence ID" value="KAI0046147.1"/>
    <property type="molecule type" value="Genomic_DNA"/>
</dbReference>